<dbReference type="RefSeq" id="WP_279930528.1">
    <property type="nucleotide sequence ID" value="NZ_JARWBG010000029.1"/>
</dbReference>
<dbReference type="InterPro" id="IPR027417">
    <property type="entry name" value="P-loop_NTPase"/>
</dbReference>
<comment type="similarity">
    <text evidence="1">Belongs to the AAA ATPase family. RarA/MGS1/WRNIP1 subfamily.</text>
</comment>
<comment type="caution">
    <text evidence="5">The sequence shown here is derived from an EMBL/GenBank/DDBJ whole genome shotgun (WGS) entry which is preliminary data.</text>
</comment>
<dbReference type="Gene3D" id="1.10.8.60">
    <property type="match status" value="1"/>
</dbReference>
<dbReference type="InterPro" id="IPR003593">
    <property type="entry name" value="AAA+_ATPase"/>
</dbReference>
<dbReference type="SMART" id="SM00382">
    <property type="entry name" value="AAA"/>
    <property type="match status" value="1"/>
</dbReference>
<dbReference type="PANTHER" id="PTHR13779:SF7">
    <property type="entry name" value="ATPASE WRNIP1"/>
    <property type="match status" value="1"/>
</dbReference>
<dbReference type="Proteomes" id="UP001223144">
    <property type="component" value="Unassembled WGS sequence"/>
</dbReference>
<dbReference type="PANTHER" id="PTHR13779">
    <property type="entry name" value="WERNER HELICASE-INTERACTING PROTEIN 1 FAMILY MEMBER"/>
    <property type="match status" value="1"/>
</dbReference>
<dbReference type="Pfam" id="PF00004">
    <property type="entry name" value="AAA"/>
    <property type="match status" value="1"/>
</dbReference>
<dbReference type="Gene3D" id="1.20.272.10">
    <property type="match status" value="1"/>
</dbReference>
<dbReference type="InterPro" id="IPR032423">
    <property type="entry name" value="AAA_assoc_2"/>
</dbReference>
<gene>
    <name evidence="5" type="ORF">QCN29_23155</name>
</gene>
<proteinExistence type="inferred from homology"/>
<evidence type="ECO:0000313" key="5">
    <source>
        <dbReference type="EMBL" id="MDH2391624.1"/>
    </source>
</evidence>
<dbReference type="SUPFAM" id="SSF48019">
    <property type="entry name" value="post-AAA+ oligomerization domain-like"/>
    <property type="match status" value="1"/>
</dbReference>
<dbReference type="Pfam" id="PF12002">
    <property type="entry name" value="MgsA_C"/>
    <property type="match status" value="1"/>
</dbReference>
<evidence type="ECO:0000313" key="6">
    <source>
        <dbReference type="Proteomes" id="UP001223144"/>
    </source>
</evidence>
<keyword evidence="6" id="KW-1185">Reference proteome</keyword>
<dbReference type="Pfam" id="PF16193">
    <property type="entry name" value="AAA_assoc_2"/>
    <property type="match status" value="1"/>
</dbReference>
<organism evidence="5 6">
    <name type="scientific">Streptomyces chengmaiensis</name>
    <dbReference type="NCBI Taxonomy" id="3040919"/>
    <lineage>
        <taxon>Bacteria</taxon>
        <taxon>Bacillati</taxon>
        <taxon>Actinomycetota</taxon>
        <taxon>Actinomycetes</taxon>
        <taxon>Kitasatosporales</taxon>
        <taxon>Streptomycetaceae</taxon>
        <taxon>Streptomyces</taxon>
    </lineage>
</organism>
<accession>A0ABT6HUW0</accession>
<feature type="domain" description="AAA+ ATPase" evidence="4">
    <location>
        <begin position="42"/>
        <end position="159"/>
    </location>
</feature>
<sequence length="432" mass="46062">MPTTTQQPLAARMRPTSLDQIVGQAHLVFPCSPLELLVSGRGASSVLLYGSPECGKTTIASVVAHQTSRRFVELSATSAGVAEVRKVLAAAQKEIVADGTRTLVFIDEIHRFSKAQQDVLLPAVEDGVISLIGATTENPSFSVNAALVSRSILMVLKPVSAADIVKLLSRALNEDPNLDGHVSAESQVLELIANLSAGDVRQALGRLETAAATAMAAGETEVTARTIELVTGAALQRYDRDQYYDVISAFIKSLRGSDPDAALHWLARMLEAGEDPRFIARRLIVHASEDVGMADPSVLSIAVAAAQAVQLIGMPEARINLAQATVAIATAPKSPTVVRGVDQALADVRRGRTGEVPVHLRDAHYPGAAALGHGQGYLYPHDFEHGVVTQQYLPDRALGTQYYMPTSNGFEQSISQRLGAIRSLTTTQENRP</sequence>
<dbReference type="InterPro" id="IPR021886">
    <property type="entry name" value="MgsA_C"/>
</dbReference>
<keyword evidence="2" id="KW-0547">Nucleotide-binding</keyword>
<keyword evidence="3" id="KW-0067">ATP-binding</keyword>
<dbReference type="SUPFAM" id="SSF52540">
    <property type="entry name" value="P-loop containing nucleoside triphosphate hydrolases"/>
    <property type="match status" value="1"/>
</dbReference>
<dbReference type="EMBL" id="JARWBG010000029">
    <property type="protein sequence ID" value="MDH2391624.1"/>
    <property type="molecule type" value="Genomic_DNA"/>
</dbReference>
<dbReference type="CDD" id="cd18139">
    <property type="entry name" value="HLD_clamp_RarA"/>
    <property type="match status" value="1"/>
</dbReference>
<dbReference type="Gene3D" id="1.10.3710.10">
    <property type="entry name" value="DNA polymerase III clamp loader subunits, C-terminal domain"/>
    <property type="match status" value="1"/>
</dbReference>
<dbReference type="Gene3D" id="3.40.50.300">
    <property type="entry name" value="P-loop containing nucleotide triphosphate hydrolases"/>
    <property type="match status" value="1"/>
</dbReference>
<dbReference type="InterPro" id="IPR003959">
    <property type="entry name" value="ATPase_AAA_core"/>
</dbReference>
<protein>
    <submittedName>
        <fullName evidence="5">Replication-associated recombination protein A</fullName>
    </submittedName>
</protein>
<evidence type="ECO:0000256" key="2">
    <source>
        <dbReference type="ARBA" id="ARBA00022741"/>
    </source>
</evidence>
<dbReference type="InterPro" id="IPR008921">
    <property type="entry name" value="DNA_pol3_clamp-load_cplx_C"/>
</dbReference>
<evidence type="ECO:0000256" key="3">
    <source>
        <dbReference type="ARBA" id="ARBA00022840"/>
    </source>
</evidence>
<evidence type="ECO:0000259" key="4">
    <source>
        <dbReference type="SMART" id="SM00382"/>
    </source>
</evidence>
<dbReference type="InterPro" id="IPR051314">
    <property type="entry name" value="AAA_ATPase_RarA/MGS1/WRNIP1"/>
</dbReference>
<evidence type="ECO:0000256" key="1">
    <source>
        <dbReference type="ARBA" id="ARBA00008959"/>
    </source>
</evidence>
<dbReference type="CDD" id="cd00009">
    <property type="entry name" value="AAA"/>
    <property type="match status" value="1"/>
</dbReference>
<reference evidence="5 6" key="1">
    <citation type="submission" date="2023-04" db="EMBL/GenBank/DDBJ databases">
        <title>Streptomyces chengmaiensis sp. nov. isolated from the stem of mangrove plant in Hainan.</title>
        <authorList>
            <person name="Huang X."/>
            <person name="Zhou S."/>
            <person name="Chu X."/>
            <person name="Xie Y."/>
            <person name="Lin Y."/>
        </authorList>
    </citation>
    <scope>NUCLEOTIDE SEQUENCE [LARGE SCALE GENOMIC DNA]</scope>
    <source>
        <strain evidence="5 6">HNM0663</strain>
    </source>
</reference>
<name>A0ABT6HUW0_9ACTN</name>